<feature type="chain" id="PRO_5011768393" evidence="2">
    <location>
        <begin position="20"/>
        <end position="544"/>
    </location>
</feature>
<dbReference type="STRING" id="474950.SAMN05421771_2861"/>
<sequence>MAQPLVLLMFLAVVVGGRAQTGTGGQRRTQTQTSSSQNITSPLSTTSGSTTDPFELRGRVLNARSNVPIARALVKLGQRAVLTNQDGVFTFPQVTSTAGTLVASKPGYYASPSGNDTYLPSQTFVPGTPVDLLVYPEALIAGTVANAAGEGLPNFTVTVRRSSYDENGHHWTQAGTARTDSAGAYRQAVPAGDYTVQARSNGRTRGDSEIYLPVSVPADSGSIADALHLRPGDQVQVNLRPESRKAYVVTLTSDSDATRGFPRLVAYNTSGLAIPATPIPERGDPGTLRVLLPNGTYRLVATMQAREGTMEGEAHVTVAGRDVDGVSLHYSQAPRLPVELAVEPGVATDSLTIPAARSLGLMLVSTVTNGDGVEQNFPLTSAQGQPDGFAVPVGSYRLQARANGQWYVTAADYGGTNLLTDNLTVALGGGAQTVRIRISNQTAAVSGSVMLGDQPVQAFLYFVATSPSATPVLMSRGNADGTFNRGNLPPGDYRVLATQQKVQADLRDPATISRFLGKVQTVTLTAGATQTLTLQAVGALEMPQ</sequence>
<dbReference type="Pfam" id="PF13620">
    <property type="entry name" value="CarboxypepD_reg"/>
    <property type="match status" value="1"/>
</dbReference>
<gene>
    <name evidence="3" type="ORF">SAMN05421771_2861</name>
</gene>
<accession>A0A1I6MKN2</accession>
<dbReference type="Gene3D" id="2.60.40.1120">
    <property type="entry name" value="Carboxypeptidase-like, regulatory domain"/>
    <property type="match status" value="2"/>
</dbReference>
<dbReference type="RefSeq" id="WP_141223933.1">
    <property type="nucleotide sequence ID" value="NZ_FOZL01000001.1"/>
</dbReference>
<keyword evidence="3" id="KW-0378">Hydrolase</keyword>
<dbReference type="Proteomes" id="UP000199024">
    <property type="component" value="Unassembled WGS sequence"/>
</dbReference>
<keyword evidence="4" id="KW-1185">Reference proteome</keyword>
<evidence type="ECO:0000256" key="2">
    <source>
        <dbReference type="SAM" id="SignalP"/>
    </source>
</evidence>
<reference evidence="3 4" key="1">
    <citation type="submission" date="2016-10" db="EMBL/GenBank/DDBJ databases">
        <authorList>
            <person name="de Groot N.N."/>
        </authorList>
    </citation>
    <scope>NUCLEOTIDE SEQUENCE [LARGE SCALE GENOMIC DNA]</scope>
    <source>
        <strain evidence="3 4">DSM 21001</strain>
    </source>
</reference>
<keyword evidence="3" id="KW-0645">Protease</keyword>
<dbReference type="OrthoDB" id="106771at2"/>
<proteinExistence type="predicted"/>
<dbReference type="EMBL" id="FOZL01000001">
    <property type="protein sequence ID" value="SFS16168.1"/>
    <property type="molecule type" value="Genomic_DNA"/>
</dbReference>
<dbReference type="SUPFAM" id="SSF49464">
    <property type="entry name" value="Carboxypeptidase regulatory domain-like"/>
    <property type="match status" value="2"/>
</dbReference>
<evidence type="ECO:0000313" key="3">
    <source>
        <dbReference type="EMBL" id="SFS16168.1"/>
    </source>
</evidence>
<keyword evidence="3" id="KW-0121">Carboxypeptidase</keyword>
<protein>
    <submittedName>
        <fullName evidence="3">Carboxypeptidase regulatory-like domain-containing protein</fullName>
    </submittedName>
</protein>
<feature type="region of interest" description="Disordered" evidence="1">
    <location>
        <begin position="20"/>
        <end position="54"/>
    </location>
</feature>
<organism evidence="3 4">
    <name type="scientific">Granulicella pectinivorans</name>
    <dbReference type="NCBI Taxonomy" id="474950"/>
    <lineage>
        <taxon>Bacteria</taxon>
        <taxon>Pseudomonadati</taxon>
        <taxon>Acidobacteriota</taxon>
        <taxon>Terriglobia</taxon>
        <taxon>Terriglobales</taxon>
        <taxon>Acidobacteriaceae</taxon>
        <taxon>Granulicella</taxon>
    </lineage>
</organism>
<evidence type="ECO:0000256" key="1">
    <source>
        <dbReference type="SAM" id="MobiDB-lite"/>
    </source>
</evidence>
<dbReference type="GO" id="GO:0004180">
    <property type="term" value="F:carboxypeptidase activity"/>
    <property type="evidence" value="ECO:0007669"/>
    <property type="project" value="UniProtKB-KW"/>
</dbReference>
<dbReference type="InterPro" id="IPR008969">
    <property type="entry name" value="CarboxyPept-like_regulatory"/>
</dbReference>
<name>A0A1I6MKN2_9BACT</name>
<feature type="signal peptide" evidence="2">
    <location>
        <begin position="1"/>
        <end position="19"/>
    </location>
</feature>
<dbReference type="AlphaFoldDB" id="A0A1I6MKN2"/>
<feature type="compositionally biased region" description="Low complexity" evidence="1">
    <location>
        <begin position="20"/>
        <end position="51"/>
    </location>
</feature>
<evidence type="ECO:0000313" key="4">
    <source>
        <dbReference type="Proteomes" id="UP000199024"/>
    </source>
</evidence>
<keyword evidence="2" id="KW-0732">Signal</keyword>